<keyword evidence="2" id="KW-1185">Reference proteome</keyword>
<organism evidence="1 2">
    <name type="scientific">Paenibacillus hexagrammi</name>
    <dbReference type="NCBI Taxonomy" id="2908839"/>
    <lineage>
        <taxon>Bacteria</taxon>
        <taxon>Bacillati</taxon>
        <taxon>Bacillota</taxon>
        <taxon>Bacilli</taxon>
        <taxon>Bacillales</taxon>
        <taxon>Paenibacillaceae</taxon>
        <taxon>Paenibacillus</taxon>
    </lineage>
</organism>
<gene>
    <name evidence="1" type="ORF">L0M14_09185</name>
</gene>
<evidence type="ECO:0000313" key="2">
    <source>
        <dbReference type="Proteomes" id="UP001649230"/>
    </source>
</evidence>
<dbReference type="RefSeq" id="WP_235121832.1">
    <property type="nucleotide sequence ID" value="NZ_CP090978.1"/>
</dbReference>
<dbReference type="EMBL" id="CP090978">
    <property type="protein sequence ID" value="UJF35264.1"/>
    <property type="molecule type" value="Genomic_DNA"/>
</dbReference>
<proteinExistence type="predicted"/>
<sequence>MSGDQDSDRENKKNKGMFYTRDHIQLYEIDTAWPDHRELYPDLEEIPSGWLKDCREYHAATRKDMIRKAIEWKSFIKLREEGRERLIVPKALYEERTGWSLIGFENHKEVTLAGDAWEQMQIVLPGINDEEKEESL</sequence>
<name>A0ABY3SMP0_9BACL</name>
<dbReference type="Proteomes" id="UP001649230">
    <property type="component" value="Chromosome"/>
</dbReference>
<reference evidence="1 2" key="1">
    <citation type="journal article" date="2024" name="Int. J. Syst. Evol. Microbiol.">
        <title>Paenibacillus hexagrammi sp. nov., a novel bacterium isolated from the gut content of Hexagrammos agrammus.</title>
        <authorList>
            <person name="Jung H.K."/>
            <person name="Kim D.G."/>
            <person name="Zin H."/>
            <person name="Park J."/>
            <person name="Jung H."/>
            <person name="Kim Y.O."/>
            <person name="Kong H.J."/>
            <person name="Kim J.W."/>
            <person name="Kim Y.S."/>
        </authorList>
    </citation>
    <scope>NUCLEOTIDE SEQUENCE [LARGE SCALE GENOMIC DNA]</scope>
    <source>
        <strain evidence="1 2">YPD9-1</strain>
    </source>
</reference>
<protein>
    <submittedName>
        <fullName evidence="1">Uncharacterized protein</fullName>
    </submittedName>
</protein>
<accession>A0ABY3SMP0</accession>
<evidence type="ECO:0000313" key="1">
    <source>
        <dbReference type="EMBL" id="UJF35264.1"/>
    </source>
</evidence>